<dbReference type="Gene3D" id="3.30.70.20">
    <property type="match status" value="1"/>
</dbReference>
<keyword evidence="1" id="KW-0812">Transmembrane</keyword>
<gene>
    <name evidence="3" type="ORF">DESAMIL20_1824</name>
</gene>
<dbReference type="STRING" id="1562698.DESAMIL20_1824"/>
<organism evidence="3 4">
    <name type="scientific">Desulfurella amilsii</name>
    <dbReference type="NCBI Taxonomy" id="1562698"/>
    <lineage>
        <taxon>Bacteria</taxon>
        <taxon>Pseudomonadati</taxon>
        <taxon>Campylobacterota</taxon>
        <taxon>Desulfurellia</taxon>
        <taxon>Desulfurellales</taxon>
        <taxon>Desulfurellaceae</taxon>
        <taxon>Desulfurella</taxon>
    </lineage>
</organism>
<sequence length="54" mass="6052">MCNQCDNPLCVWTCPTGASYKRSSDGIVLWTLISVLGVKLVWKYALCMQETLVI</sequence>
<evidence type="ECO:0000313" key="3">
    <source>
        <dbReference type="EMBL" id="OSS42271.1"/>
    </source>
</evidence>
<keyword evidence="4" id="KW-1185">Reference proteome</keyword>
<keyword evidence="1" id="KW-0472">Membrane</keyword>
<dbReference type="Pfam" id="PF13247">
    <property type="entry name" value="Fer4_11"/>
    <property type="match status" value="1"/>
</dbReference>
<dbReference type="InterPro" id="IPR017896">
    <property type="entry name" value="4Fe4S_Fe-S-bd"/>
</dbReference>
<proteinExistence type="predicted"/>
<feature type="transmembrane region" description="Helical" evidence="1">
    <location>
        <begin position="27"/>
        <end position="46"/>
    </location>
</feature>
<evidence type="ECO:0000313" key="4">
    <source>
        <dbReference type="Proteomes" id="UP000194141"/>
    </source>
</evidence>
<accession>A0A1X4XXK8</accession>
<dbReference type="EMBL" id="MDSU01000018">
    <property type="protein sequence ID" value="OSS42271.1"/>
    <property type="molecule type" value="Genomic_DNA"/>
</dbReference>
<feature type="domain" description="4Fe-4S ferredoxin-type" evidence="2">
    <location>
        <begin position="2"/>
        <end position="31"/>
    </location>
</feature>
<protein>
    <recommendedName>
        <fullName evidence="2">4Fe-4S ferredoxin-type domain-containing protein</fullName>
    </recommendedName>
</protein>
<dbReference type="SUPFAM" id="SSF54862">
    <property type="entry name" value="4Fe-4S ferredoxins"/>
    <property type="match status" value="1"/>
</dbReference>
<comment type="caution">
    <text evidence="3">The sequence shown here is derived from an EMBL/GenBank/DDBJ whole genome shotgun (WGS) entry which is preliminary data.</text>
</comment>
<evidence type="ECO:0000259" key="2">
    <source>
        <dbReference type="Pfam" id="PF13247"/>
    </source>
</evidence>
<name>A0A1X4XXK8_9BACT</name>
<dbReference type="Proteomes" id="UP000194141">
    <property type="component" value="Unassembled WGS sequence"/>
</dbReference>
<dbReference type="AlphaFoldDB" id="A0A1X4XXK8"/>
<evidence type="ECO:0000256" key="1">
    <source>
        <dbReference type="SAM" id="Phobius"/>
    </source>
</evidence>
<reference evidence="3 4" key="1">
    <citation type="journal article" date="2017" name="Front. Microbiol.">
        <title>Genome Sequence of Desulfurella amilsii Strain TR1 and Comparative Genomics of Desulfurellaceae Family.</title>
        <authorList>
            <person name="Florentino A.P."/>
            <person name="Stams A.J."/>
            <person name="Sanchez-Andrea I."/>
        </authorList>
    </citation>
    <scope>NUCLEOTIDE SEQUENCE [LARGE SCALE GENOMIC DNA]</scope>
    <source>
        <strain evidence="3 4">TR1</strain>
    </source>
</reference>
<keyword evidence="1" id="KW-1133">Transmembrane helix</keyword>